<dbReference type="InterPro" id="IPR036388">
    <property type="entry name" value="WH-like_DNA-bd_sf"/>
</dbReference>
<dbReference type="InterPro" id="IPR012794">
    <property type="entry name" value="PcaR_PcaU"/>
</dbReference>
<evidence type="ECO:0000313" key="9">
    <source>
        <dbReference type="Proteomes" id="UP000186108"/>
    </source>
</evidence>
<dbReference type="Proteomes" id="UP001066327">
    <property type="component" value="Unassembled WGS sequence"/>
</dbReference>
<dbReference type="InterPro" id="IPR036390">
    <property type="entry name" value="WH_DNA-bd_sf"/>
</dbReference>
<evidence type="ECO:0000313" key="10">
    <source>
        <dbReference type="Proteomes" id="UP001066327"/>
    </source>
</evidence>
<evidence type="ECO:0000313" key="6">
    <source>
        <dbReference type="EMBL" id="ANS27935.1"/>
    </source>
</evidence>
<evidence type="ECO:0000313" key="7">
    <source>
        <dbReference type="EMBL" id="MCZ4588549.1"/>
    </source>
</evidence>
<dbReference type="InterPro" id="IPR005471">
    <property type="entry name" value="Tscrpt_reg_IclR_N"/>
</dbReference>
<organism evidence="6 9">
    <name type="scientific">Rhodococcus opacus</name>
    <name type="common">Nocardia opaca</name>
    <dbReference type="NCBI Taxonomy" id="37919"/>
    <lineage>
        <taxon>Bacteria</taxon>
        <taxon>Bacillati</taxon>
        <taxon>Actinomycetota</taxon>
        <taxon>Actinomycetes</taxon>
        <taxon>Mycobacteriales</taxon>
        <taxon>Nocardiaceae</taxon>
        <taxon>Rhodococcus</taxon>
    </lineage>
</organism>
<proteinExistence type="predicted"/>
<keyword evidence="10" id="KW-1185">Reference proteome</keyword>
<dbReference type="Gene3D" id="3.30.450.40">
    <property type="match status" value="1"/>
</dbReference>
<dbReference type="SUPFAM" id="SSF55781">
    <property type="entry name" value="GAF domain-like"/>
    <property type="match status" value="1"/>
</dbReference>
<feature type="domain" description="HTH iclR-type" evidence="4">
    <location>
        <begin position="9"/>
        <end position="70"/>
    </location>
</feature>
<evidence type="ECO:0000256" key="1">
    <source>
        <dbReference type="ARBA" id="ARBA00023015"/>
    </source>
</evidence>
<reference evidence="8" key="3">
    <citation type="submission" date="2023-07" db="EMBL/GenBank/DDBJ databases">
        <title>Genomic analysis of Rhodococcus opacus VOC-14 with glycol ethers degradation activity.</title>
        <authorList>
            <person name="Narkevich D.A."/>
            <person name="Hlushen A.M."/>
            <person name="Akhremchuk A.E."/>
            <person name="Sikolenko M.A."/>
            <person name="Valentovich L.N."/>
        </authorList>
    </citation>
    <scope>NUCLEOTIDE SEQUENCE</scope>
    <source>
        <strain evidence="8">VOC-14</strain>
    </source>
</reference>
<gene>
    <name evidence="7" type="ORF">O4328_33640</name>
    <name evidence="8" type="ORF">Q5707_16765</name>
    <name evidence="6" type="ORF">R1CP_16235</name>
</gene>
<name>A0A1B1K5Q2_RHOOP</name>
<feature type="domain" description="IclR-ED" evidence="5">
    <location>
        <begin position="71"/>
        <end position="255"/>
    </location>
</feature>
<reference evidence="7" key="2">
    <citation type="submission" date="2022-12" db="EMBL/GenBank/DDBJ databases">
        <authorList>
            <person name="Krivoruchko A.V."/>
            <person name="Elkin A."/>
        </authorList>
    </citation>
    <scope>NUCLEOTIDE SEQUENCE</scope>
    <source>
        <strain evidence="7">IEGM 249</strain>
    </source>
</reference>
<dbReference type="EMBL" id="CP130953">
    <property type="protein sequence ID" value="WLF50525.1"/>
    <property type="molecule type" value="Genomic_DNA"/>
</dbReference>
<dbReference type="PATRIC" id="fig|37919.13.peg.3352"/>
<keyword evidence="1" id="KW-0805">Transcription regulation</keyword>
<dbReference type="SUPFAM" id="SSF46785">
    <property type="entry name" value="Winged helix' DNA-binding domain"/>
    <property type="match status" value="1"/>
</dbReference>
<dbReference type="EMBL" id="CP009111">
    <property type="protein sequence ID" value="ANS27935.1"/>
    <property type="molecule type" value="Genomic_DNA"/>
</dbReference>
<dbReference type="Pfam" id="PF09339">
    <property type="entry name" value="HTH_IclR"/>
    <property type="match status" value="1"/>
</dbReference>
<dbReference type="Proteomes" id="UP001231166">
    <property type="component" value="Chromosome"/>
</dbReference>
<dbReference type="InterPro" id="IPR014757">
    <property type="entry name" value="Tscrpt_reg_IclR_C"/>
</dbReference>
<evidence type="ECO:0000259" key="5">
    <source>
        <dbReference type="PROSITE" id="PS51078"/>
    </source>
</evidence>
<protein>
    <submittedName>
        <fullName evidence="7">Helix-turn-helix domain-containing protein</fullName>
    </submittedName>
    <submittedName>
        <fullName evidence="6 8">IclR family transcriptional regulator</fullName>
    </submittedName>
</protein>
<dbReference type="Pfam" id="PF01614">
    <property type="entry name" value="IclR_C"/>
    <property type="match status" value="1"/>
</dbReference>
<dbReference type="SMART" id="SM00346">
    <property type="entry name" value="HTH_ICLR"/>
    <property type="match status" value="1"/>
</dbReference>
<reference evidence="6 9" key="1">
    <citation type="submission" date="2014-07" db="EMBL/GenBank/DDBJ databases">
        <authorList>
            <person name="Zhang J.E."/>
            <person name="Yang H."/>
            <person name="Guo J."/>
            <person name="Deng Z."/>
            <person name="Luo H."/>
            <person name="Luo M."/>
            <person name="Zhao B."/>
        </authorList>
    </citation>
    <scope>NUCLEOTIDE SEQUENCE [LARGE SCALE GENOMIC DNA]</scope>
    <source>
        <strain evidence="6 9">1CP</strain>
    </source>
</reference>
<dbReference type="GO" id="GO:0045893">
    <property type="term" value="P:positive regulation of DNA-templated transcription"/>
    <property type="evidence" value="ECO:0007669"/>
    <property type="project" value="InterPro"/>
</dbReference>
<dbReference type="NCBIfam" id="TIGR02431">
    <property type="entry name" value="pcaR_pcaU"/>
    <property type="match status" value="1"/>
</dbReference>
<dbReference type="InterPro" id="IPR029016">
    <property type="entry name" value="GAF-like_dom_sf"/>
</dbReference>
<dbReference type="PROSITE" id="PS51077">
    <property type="entry name" value="HTH_ICLR"/>
    <property type="match status" value="1"/>
</dbReference>
<dbReference type="EMBL" id="JAPWIS010000023">
    <property type="protein sequence ID" value="MCZ4588549.1"/>
    <property type="molecule type" value="Genomic_DNA"/>
</dbReference>
<dbReference type="GO" id="GO:0045892">
    <property type="term" value="P:negative regulation of DNA-templated transcription"/>
    <property type="evidence" value="ECO:0007669"/>
    <property type="project" value="TreeGrafter"/>
</dbReference>
<dbReference type="PANTHER" id="PTHR30136:SF34">
    <property type="entry name" value="TRANSCRIPTIONAL REGULATOR"/>
    <property type="match status" value="1"/>
</dbReference>
<evidence type="ECO:0000256" key="2">
    <source>
        <dbReference type="ARBA" id="ARBA00023125"/>
    </source>
</evidence>
<dbReference type="GO" id="GO:0003700">
    <property type="term" value="F:DNA-binding transcription factor activity"/>
    <property type="evidence" value="ECO:0007669"/>
    <property type="project" value="TreeGrafter"/>
</dbReference>
<dbReference type="PROSITE" id="PS51078">
    <property type="entry name" value="ICLR_ED"/>
    <property type="match status" value="1"/>
</dbReference>
<evidence type="ECO:0000256" key="3">
    <source>
        <dbReference type="ARBA" id="ARBA00023163"/>
    </source>
</evidence>
<accession>A0A1B1K5Q2</accession>
<dbReference type="Gene3D" id="1.10.10.10">
    <property type="entry name" value="Winged helix-like DNA-binding domain superfamily/Winged helix DNA-binding domain"/>
    <property type="match status" value="1"/>
</dbReference>
<keyword evidence="3" id="KW-0804">Transcription</keyword>
<evidence type="ECO:0000259" key="4">
    <source>
        <dbReference type="PROSITE" id="PS51077"/>
    </source>
</evidence>
<dbReference type="PANTHER" id="PTHR30136">
    <property type="entry name" value="HELIX-TURN-HELIX TRANSCRIPTIONAL REGULATOR, ICLR FAMILY"/>
    <property type="match status" value="1"/>
</dbReference>
<dbReference type="GeneID" id="69892315"/>
<evidence type="ECO:0000313" key="8">
    <source>
        <dbReference type="EMBL" id="WLF50525.1"/>
    </source>
</evidence>
<dbReference type="Proteomes" id="UP000186108">
    <property type="component" value="Chromosome"/>
</dbReference>
<keyword evidence="2" id="KW-0238">DNA-binding</keyword>
<dbReference type="InterPro" id="IPR050707">
    <property type="entry name" value="HTH_MetabolicPath_Reg"/>
</dbReference>
<dbReference type="RefSeq" id="WP_005242619.1">
    <property type="nucleotide sequence ID" value="NZ_CAJUXZ010000012.1"/>
</dbReference>
<dbReference type="GO" id="GO:0046278">
    <property type="term" value="P:3,4-dihydroxybenzoate metabolic process"/>
    <property type="evidence" value="ECO:0007669"/>
    <property type="project" value="InterPro"/>
</dbReference>
<dbReference type="AlphaFoldDB" id="A0A1B1K5Q2"/>
<dbReference type="GO" id="GO:0003677">
    <property type="term" value="F:DNA binding"/>
    <property type="evidence" value="ECO:0007669"/>
    <property type="project" value="UniProtKB-KW"/>
</dbReference>
<sequence length="263" mass="28844">MPRDDPDYIESVSKAFQVIEAFSAEHPALTISEASALTGLTRPTVRRILLTLVRLGFASPAENKTFVLTPQMMRLGYAYLSSTPVWDHAMPYMRDLADSVRESVSLAVLDAPDIVYVARVPAARSMTITLTVGARLPAYPTSLGRVLLASLSPQALDEYLASTELRRLTPTTICDPDELREELARVRKQGFAIIDGEREEGVRSAAVPVHDHQGRPIMALNVSANAARVTVQSLEEEVVPQLLRTAETISSHSRFSRHHTASG</sequence>